<sequence>MLNSLEPSATMTDEELESYRDRFAAHLSQTVPGRKELVVSAADACTLRSADGRVYLDMTSGIAVANVGHSRPEVVEAVQRQMSRYAHVNVYGRFVIPEQVEMAERLSRAAGGELSTAYLTSSGAESTECALKLARKYTGRPKFVAMERAYHGRTFGALSVSWREQWRAPFEPLLPEVEFVPFDDLEAAAAAIDERTAAVIVEPIQGEGGIRVPSDGFLPGLRELCDRSGALLICDEVQGGMGRAGAWFSHQLWGVQPDIVTCAKAVGGGLPLGAVLARPEVFQTFLEPALSHLTTMGGNPVACAAGIAAFDVIEREGLVDRSARVGEYLRERLESVRGQFPDLLTDIRGRGLWCAFELSVPAQQVADAMQERGVLVGSVLNSEGTIRVTPPLVITPAEIDVFIGVLRTVLGRLA</sequence>
<comment type="similarity">
    <text evidence="5">Belongs to the class-III pyridoxal-phosphate-dependent aminotransferase family.</text>
</comment>
<dbReference type="PIRSF" id="PIRSF000521">
    <property type="entry name" value="Transaminase_4ab_Lys_Orn"/>
    <property type="match status" value="1"/>
</dbReference>
<dbReference type="Gene3D" id="3.90.1150.10">
    <property type="entry name" value="Aspartate Aminotransferase, domain 1"/>
    <property type="match status" value="1"/>
</dbReference>
<dbReference type="RefSeq" id="WP_344448603.1">
    <property type="nucleotide sequence ID" value="NZ_BAAATZ010000003.1"/>
</dbReference>
<gene>
    <name evidence="6" type="ORF">GCM10010439_06590</name>
</gene>
<protein>
    <submittedName>
        <fullName evidence="6">Acetylornithine transaminase</fullName>
    </submittedName>
</protein>
<organism evidence="6 7">
    <name type="scientific">Actinocorallia aurantiaca</name>
    <dbReference type="NCBI Taxonomy" id="46204"/>
    <lineage>
        <taxon>Bacteria</taxon>
        <taxon>Bacillati</taxon>
        <taxon>Actinomycetota</taxon>
        <taxon>Actinomycetes</taxon>
        <taxon>Streptosporangiales</taxon>
        <taxon>Thermomonosporaceae</taxon>
        <taxon>Actinocorallia</taxon>
    </lineage>
</organism>
<dbReference type="PANTHER" id="PTHR11986">
    <property type="entry name" value="AMINOTRANSFERASE CLASS III"/>
    <property type="match status" value="1"/>
</dbReference>
<comment type="caution">
    <text evidence="6">The sequence shown here is derived from an EMBL/GenBank/DDBJ whole genome shotgun (WGS) entry which is preliminary data.</text>
</comment>
<evidence type="ECO:0000256" key="3">
    <source>
        <dbReference type="ARBA" id="ARBA00022679"/>
    </source>
</evidence>
<dbReference type="EMBL" id="BAAATZ010000003">
    <property type="protein sequence ID" value="GAA2719898.1"/>
    <property type="molecule type" value="Genomic_DNA"/>
</dbReference>
<dbReference type="InterPro" id="IPR015421">
    <property type="entry name" value="PyrdxlP-dep_Trfase_major"/>
</dbReference>
<evidence type="ECO:0000256" key="4">
    <source>
        <dbReference type="ARBA" id="ARBA00022898"/>
    </source>
</evidence>
<dbReference type="InterPro" id="IPR049704">
    <property type="entry name" value="Aminotrans_3_PPA_site"/>
</dbReference>
<reference evidence="6 7" key="1">
    <citation type="journal article" date="2019" name="Int. J. Syst. Evol. Microbiol.">
        <title>The Global Catalogue of Microorganisms (GCM) 10K type strain sequencing project: providing services to taxonomists for standard genome sequencing and annotation.</title>
        <authorList>
            <consortium name="The Broad Institute Genomics Platform"/>
            <consortium name="The Broad Institute Genome Sequencing Center for Infectious Disease"/>
            <person name="Wu L."/>
            <person name="Ma J."/>
        </authorList>
    </citation>
    <scope>NUCLEOTIDE SEQUENCE [LARGE SCALE GENOMIC DNA]</scope>
    <source>
        <strain evidence="6 7">JCM 8201</strain>
    </source>
</reference>
<name>A0ABN3TWE4_9ACTN</name>
<dbReference type="CDD" id="cd00610">
    <property type="entry name" value="OAT_like"/>
    <property type="match status" value="1"/>
</dbReference>
<evidence type="ECO:0000313" key="7">
    <source>
        <dbReference type="Proteomes" id="UP001501842"/>
    </source>
</evidence>
<accession>A0ABN3TWE4</accession>
<keyword evidence="2" id="KW-0032">Aminotransferase</keyword>
<dbReference type="PANTHER" id="PTHR11986:SF79">
    <property type="entry name" value="ACETYLORNITHINE AMINOTRANSFERASE, MITOCHONDRIAL"/>
    <property type="match status" value="1"/>
</dbReference>
<dbReference type="InterPro" id="IPR005814">
    <property type="entry name" value="Aminotrans_3"/>
</dbReference>
<dbReference type="InterPro" id="IPR050103">
    <property type="entry name" value="Class-III_PLP-dep_AT"/>
</dbReference>
<dbReference type="Pfam" id="PF00202">
    <property type="entry name" value="Aminotran_3"/>
    <property type="match status" value="1"/>
</dbReference>
<evidence type="ECO:0000256" key="5">
    <source>
        <dbReference type="RuleBase" id="RU003560"/>
    </source>
</evidence>
<keyword evidence="7" id="KW-1185">Reference proteome</keyword>
<evidence type="ECO:0000256" key="1">
    <source>
        <dbReference type="ARBA" id="ARBA00001933"/>
    </source>
</evidence>
<keyword evidence="3" id="KW-0808">Transferase</keyword>
<proteinExistence type="inferred from homology"/>
<dbReference type="InterPro" id="IPR015424">
    <property type="entry name" value="PyrdxlP-dep_Trfase"/>
</dbReference>
<dbReference type="PROSITE" id="PS00600">
    <property type="entry name" value="AA_TRANSFER_CLASS_3"/>
    <property type="match status" value="1"/>
</dbReference>
<keyword evidence="4 5" id="KW-0663">Pyridoxal phosphate</keyword>
<dbReference type="SUPFAM" id="SSF53383">
    <property type="entry name" value="PLP-dependent transferases"/>
    <property type="match status" value="1"/>
</dbReference>
<dbReference type="Gene3D" id="3.40.640.10">
    <property type="entry name" value="Type I PLP-dependent aspartate aminotransferase-like (Major domain)"/>
    <property type="match status" value="1"/>
</dbReference>
<dbReference type="Proteomes" id="UP001501842">
    <property type="component" value="Unassembled WGS sequence"/>
</dbReference>
<comment type="cofactor">
    <cofactor evidence="1">
        <name>pyridoxal 5'-phosphate</name>
        <dbReference type="ChEBI" id="CHEBI:597326"/>
    </cofactor>
</comment>
<dbReference type="InterPro" id="IPR015422">
    <property type="entry name" value="PyrdxlP-dep_Trfase_small"/>
</dbReference>
<evidence type="ECO:0000256" key="2">
    <source>
        <dbReference type="ARBA" id="ARBA00022576"/>
    </source>
</evidence>
<evidence type="ECO:0000313" key="6">
    <source>
        <dbReference type="EMBL" id="GAA2719898.1"/>
    </source>
</evidence>